<feature type="region of interest" description="Disordered" evidence="1">
    <location>
        <begin position="101"/>
        <end position="128"/>
    </location>
</feature>
<dbReference type="VEuPathDB" id="FungiDB:FPRO_10311"/>
<name>A0A1L7VJH0_FUSPR</name>
<dbReference type="AlphaFoldDB" id="A0A1L7VJH0"/>
<organism evidence="2 3">
    <name type="scientific">Fusarium proliferatum (strain ET1)</name>
    <name type="common">Orchid endophyte fungus</name>
    <dbReference type="NCBI Taxonomy" id="1227346"/>
    <lineage>
        <taxon>Eukaryota</taxon>
        <taxon>Fungi</taxon>
        <taxon>Dikarya</taxon>
        <taxon>Ascomycota</taxon>
        <taxon>Pezizomycotina</taxon>
        <taxon>Sordariomycetes</taxon>
        <taxon>Hypocreomycetidae</taxon>
        <taxon>Hypocreales</taxon>
        <taxon>Nectriaceae</taxon>
        <taxon>Fusarium</taxon>
        <taxon>Fusarium fujikuroi species complex</taxon>
    </lineage>
</organism>
<dbReference type="RefSeq" id="XP_031081316.1">
    <property type="nucleotide sequence ID" value="XM_031231263.1"/>
</dbReference>
<reference evidence="3" key="1">
    <citation type="journal article" date="2016" name="Genome Biol. Evol.">
        <title>Comparative 'omics' of the Fusarium fujikuroi species complex highlights differences in genetic potential and metabolite synthesis.</title>
        <authorList>
            <person name="Niehaus E.-M."/>
            <person name="Muensterkoetter M."/>
            <person name="Proctor R.H."/>
            <person name="Brown D.W."/>
            <person name="Sharon A."/>
            <person name="Idan Y."/>
            <person name="Oren-Young L."/>
            <person name="Sieber C.M."/>
            <person name="Novak O."/>
            <person name="Pencik A."/>
            <person name="Tarkowska D."/>
            <person name="Hromadova K."/>
            <person name="Freeman S."/>
            <person name="Maymon M."/>
            <person name="Elazar M."/>
            <person name="Youssef S.A."/>
            <person name="El-Shabrawy E.S.M."/>
            <person name="Shalaby A.B.A."/>
            <person name="Houterman P."/>
            <person name="Brock N.L."/>
            <person name="Burkhardt I."/>
            <person name="Tsavkelova E.A."/>
            <person name="Dickschat J.S."/>
            <person name="Galuszka P."/>
            <person name="Gueldener U."/>
            <person name="Tudzynski B."/>
        </authorList>
    </citation>
    <scope>NUCLEOTIDE SEQUENCE [LARGE SCALE GENOMIC DNA]</scope>
    <source>
        <strain evidence="3">ET1</strain>
    </source>
</reference>
<gene>
    <name evidence="2" type="ORF">FPRO_10311</name>
</gene>
<keyword evidence="3" id="KW-1185">Reference proteome</keyword>
<evidence type="ECO:0000256" key="1">
    <source>
        <dbReference type="SAM" id="MobiDB-lite"/>
    </source>
</evidence>
<dbReference type="GeneID" id="42055183"/>
<evidence type="ECO:0000313" key="2">
    <source>
        <dbReference type="EMBL" id="CZR40723.1"/>
    </source>
</evidence>
<proteinExistence type="predicted"/>
<evidence type="ECO:0000313" key="3">
    <source>
        <dbReference type="Proteomes" id="UP000183971"/>
    </source>
</evidence>
<feature type="region of interest" description="Disordered" evidence="1">
    <location>
        <begin position="41"/>
        <end position="61"/>
    </location>
</feature>
<accession>A0A1L7VJH0</accession>
<dbReference type="EMBL" id="FJOF01000005">
    <property type="protein sequence ID" value="CZR40723.1"/>
    <property type="molecule type" value="Genomic_DNA"/>
</dbReference>
<protein>
    <submittedName>
        <fullName evidence="2">Uncharacterized protein</fullName>
    </submittedName>
</protein>
<sequence length="128" mass="14244">MSGISETKRRDLYAKIQALEEQVEEAKQLVEVLEANLKTARRSDTNAGNPGEANNGLKEGETRVTLIENERGRFVKWTTGPILFPAAEFAEKMGLDLESFWAENGPGSQKTTDDKATKEGDWEIVEQS</sequence>
<dbReference type="Proteomes" id="UP000183971">
    <property type="component" value="Unassembled WGS sequence"/>
</dbReference>
<feature type="compositionally biased region" description="Basic and acidic residues" evidence="1">
    <location>
        <begin position="111"/>
        <end position="121"/>
    </location>
</feature>
<comment type="caution">
    <text evidence="2">The sequence shown here is derived from an EMBL/GenBank/DDBJ whole genome shotgun (WGS) entry which is preliminary data.</text>
</comment>